<dbReference type="PANTHER" id="PTHR11571">
    <property type="entry name" value="GLUTATHIONE S-TRANSFERASE"/>
    <property type="match status" value="1"/>
</dbReference>
<feature type="domain" description="GST N-terminal" evidence="1">
    <location>
        <begin position="85"/>
        <end position="164"/>
    </location>
</feature>
<dbReference type="CDD" id="cd03039">
    <property type="entry name" value="GST_N_Sigma_like"/>
    <property type="match status" value="1"/>
</dbReference>
<comment type="caution">
    <text evidence="3">The sequence shown here is derived from an EMBL/GenBank/DDBJ whole genome shotgun (WGS) entry which is preliminary data.</text>
</comment>
<proteinExistence type="predicted"/>
<dbReference type="Pfam" id="PF14497">
    <property type="entry name" value="GST_C_3"/>
    <property type="match status" value="1"/>
</dbReference>
<evidence type="ECO:0000313" key="3">
    <source>
        <dbReference type="EMBL" id="CAK9089024.1"/>
    </source>
</evidence>
<dbReference type="SUPFAM" id="SSF47616">
    <property type="entry name" value="GST C-terminal domain-like"/>
    <property type="match status" value="1"/>
</dbReference>
<dbReference type="InterPro" id="IPR004046">
    <property type="entry name" value="GST_C"/>
</dbReference>
<dbReference type="InterPro" id="IPR036249">
    <property type="entry name" value="Thioredoxin-like_sf"/>
</dbReference>
<accession>A0ABP0QLB5</accession>
<dbReference type="Gene3D" id="3.40.30.10">
    <property type="entry name" value="Glutaredoxin"/>
    <property type="match status" value="1"/>
</dbReference>
<evidence type="ECO:0000259" key="1">
    <source>
        <dbReference type="PROSITE" id="PS50404"/>
    </source>
</evidence>
<feature type="domain" description="GST C-terminal" evidence="2">
    <location>
        <begin position="166"/>
        <end position="309"/>
    </location>
</feature>
<name>A0ABP0QLB5_9DINO</name>
<protein>
    <submittedName>
        <fullName evidence="3">Glutathione S-transferase (PfGST)</fullName>
    </submittedName>
</protein>
<keyword evidence="4" id="KW-1185">Reference proteome</keyword>
<dbReference type="InterPro" id="IPR036282">
    <property type="entry name" value="Glutathione-S-Trfase_C_sf"/>
</dbReference>
<dbReference type="EMBL" id="CAXAMM010039795">
    <property type="protein sequence ID" value="CAK9089024.1"/>
    <property type="molecule type" value="Genomic_DNA"/>
</dbReference>
<dbReference type="InterPro" id="IPR004045">
    <property type="entry name" value="Glutathione_S-Trfase_N"/>
</dbReference>
<reference evidence="3 4" key="1">
    <citation type="submission" date="2024-02" db="EMBL/GenBank/DDBJ databases">
        <authorList>
            <person name="Chen Y."/>
            <person name="Shah S."/>
            <person name="Dougan E. K."/>
            <person name="Thang M."/>
            <person name="Chan C."/>
        </authorList>
    </citation>
    <scope>NUCLEOTIDE SEQUENCE [LARGE SCALE GENOMIC DNA]</scope>
</reference>
<sequence length="341" mass="38671">MALRAGPGPVVLLLYASGGRSCPEACHRIREVRRTEDAGYRGFDRSTRQSSKRQSCDAKLRPTHWAQALKGFDRSTKRMPPPSAPLVLTYFDDNKGRNELVRLIFVVGEVPFVDELIGFSEYVRRRDAKQLPFDQIPTLRVGDTVLGQSCAIARYAAKLAKLYPEDALSACKADAVVDAWRDQLDLLYDTFFERTVIAEKLQMFPRQQVERAQRVGNYFESSFKPWMRQMEKLLDGRRIAASLSFAELAIFDLVSTLEGFVEPEAFKQVMDLHPEVRGLVQEIGALPSVQQHLVQHPYQSLRELMSTPSNCKRHLESLLFPCLKAAMASWLGLKRCCSGDR</sequence>
<gene>
    <name evidence="3" type="ORF">SCF082_LOCUS42025</name>
</gene>
<dbReference type="SUPFAM" id="SSF52833">
    <property type="entry name" value="Thioredoxin-like"/>
    <property type="match status" value="1"/>
</dbReference>
<dbReference type="Gene3D" id="1.20.1050.10">
    <property type="match status" value="1"/>
</dbReference>
<dbReference type="InterPro" id="IPR010987">
    <property type="entry name" value="Glutathione-S-Trfase_C-like"/>
</dbReference>
<dbReference type="PROSITE" id="PS50405">
    <property type="entry name" value="GST_CTER"/>
    <property type="match status" value="1"/>
</dbReference>
<evidence type="ECO:0000259" key="2">
    <source>
        <dbReference type="PROSITE" id="PS50405"/>
    </source>
</evidence>
<organism evidence="3 4">
    <name type="scientific">Durusdinium trenchii</name>
    <dbReference type="NCBI Taxonomy" id="1381693"/>
    <lineage>
        <taxon>Eukaryota</taxon>
        <taxon>Sar</taxon>
        <taxon>Alveolata</taxon>
        <taxon>Dinophyceae</taxon>
        <taxon>Suessiales</taxon>
        <taxon>Symbiodiniaceae</taxon>
        <taxon>Durusdinium</taxon>
    </lineage>
</organism>
<dbReference type="PROSITE" id="PS50404">
    <property type="entry name" value="GST_NTER"/>
    <property type="match status" value="1"/>
</dbReference>
<evidence type="ECO:0000313" key="4">
    <source>
        <dbReference type="Proteomes" id="UP001642464"/>
    </source>
</evidence>
<dbReference type="InterPro" id="IPR050213">
    <property type="entry name" value="GST_superfamily"/>
</dbReference>
<dbReference type="Proteomes" id="UP001642464">
    <property type="component" value="Unassembled WGS sequence"/>
</dbReference>
<dbReference type="PANTHER" id="PTHR11571:SF150">
    <property type="entry name" value="GLUTATHIONE S-TRANSFERASE"/>
    <property type="match status" value="1"/>
</dbReference>